<organism evidence="2 3">
    <name type="scientific">Oxalobacter paraformigenes</name>
    <dbReference type="NCBI Taxonomy" id="556268"/>
    <lineage>
        <taxon>Bacteria</taxon>
        <taxon>Pseudomonadati</taxon>
        <taxon>Pseudomonadota</taxon>
        <taxon>Betaproteobacteria</taxon>
        <taxon>Burkholderiales</taxon>
        <taxon>Oxalobacteraceae</taxon>
        <taxon>Oxalobacter</taxon>
    </lineage>
</organism>
<feature type="region of interest" description="Disordered" evidence="1">
    <location>
        <begin position="129"/>
        <end position="148"/>
    </location>
</feature>
<evidence type="ECO:0000256" key="1">
    <source>
        <dbReference type="SAM" id="MobiDB-lite"/>
    </source>
</evidence>
<sequence length="148" mass="16423">MANGHVSTDRFPGTCPGRQSALPPASPHFRAAGSKSPMQQPCRQNKQAFPSPFSACATIRENGTGITRFPASGTGPARKKADRPAPETATYNREPCRLPERHIRYHQSIMSERVFSNRAIVTCAPPCQDERKVRPKPDSRPMPFVMRH</sequence>
<dbReference type="EMBL" id="ACDP02000006">
    <property type="protein sequence ID" value="EQM95313.1"/>
    <property type="molecule type" value="Genomic_DNA"/>
</dbReference>
<protein>
    <submittedName>
        <fullName evidence="2">Uncharacterized protein</fullName>
    </submittedName>
</protein>
<feature type="region of interest" description="Disordered" evidence="1">
    <location>
        <begin position="65"/>
        <end position="91"/>
    </location>
</feature>
<feature type="compositionally biased region" description="Basic and acidic residues" evidence="1">
    <location>
        <begin position="129"/>
        <end position="139"/>
    </location>
</feature>
<comment type="caution">
    <text evidence="2">The sequence shown here is derived from an EMBL/GenBank/DDBJ whole genome shotgun (WGS) entry which is preliminary data.</text>
</comment>
<evidence type="ECO:0000313" key="2">
    <source>
        <dbReference type="EMBL" id="EQM95313.1"/>
    </source>
</evidence>
<dbReference type="HOGENOM" id="CLU_1757000_0_0_4"/>
<accession>T5LUZ7</accession>
<feature type="region of interest" description="Disordered" evidence="1">
    <location>
        <begin position="1"/>
        <end position="49"/>
    </location>
</feature>
<feature type="compositionally biased region" description="Polar residues" evidence="1">
    <location>
        <begin position="36"/>
        <end position="48"/>
    </location>
</feature>
<gene>
    <name evidence="2" type="ORF">OFAG_02144</name>
</gene>
<proteinExistence type="predicted"/>
<evidence type="ECO:0000313" key="3">
    <source>
        <dbReference type="Proteomes" id="UP000003973"/>
    </source>
</evidence>
<name>T5LUZ7_9BURK</name>
<dbReference type="AlphaFoldDB" id="T5LUZ7"/>
<reference evidence="2" key="1">
    <citation type="submission" date="2011-10" db="EMBL/GenBank/DDBJ databases">
        <title>The Genome Sequence of Oxalobacter formigenes HOxBLS.</title>
        <authorList>
            <consortium name="The Broad Institute Genome Sequencing Platform"/>
            <person name="Earl A."/>
            <person name="Ward D."/>
            <person name="Feldgarden M."/>
            <person name="Gevers D."/>
            <person name="Allison M.J."/>
            <person name="Humphrey S."/>
            <person name="Young S.K."/>
            <person name="Zeng Q."/>
            <person name="Gargeya S."/>
            <person name="Fitzgerald M."/>
            <person name="Haas B."/>
            <person name="Abouelleil A."/>
            <person name="Alvarado L."/>
            <person name="Arachchi H.M."/>
            <person name="Berlin A."/>
            <person name="Brown A."/>
            <person name="Chapman S.B."/>
            <person name="Chen Z."/>
            <person name="Dunbar C."/>
            <person name="Freedman E."/>
            <person name="Gearin G."/>
            <person name="Goldberg J."/>
            <person name="Griggs A."/>
            <person name="Gujja S."/>
            <person name="Heiman D."/>
            <person name="Howarth C."/>
            <person name="Larson L."/>
            <person name="Lui A."/>
            <person name="MacDonald P.J.P."/>
            <person name="Montmayeur A."/>
            <person name="Murphy C."/>
            <person name="Neiman D."/>
            <person name="Pearson M."/>
            <person name="Priest M."/>
            <person name="Roberts A."/>
            <person name="Saif S."/>
            <person name="Shea T."/>
            <person name="Shenoy N."/>
            <person name="Sisk P."/>
            <person name="Stolte C."/>
            <person name="Sykes S."/>
            <person name="Wortman J."/>
            <person name="Nusbaum C."/>
            <person name="Birren B."/>
        </authorList>
    </citation>
    <scope>NUCLEOTIDE SEQUENCE [LARGE SCALE GENOMIC DNA]</scope>
    <source>
        <strain evidence="2">HOxBLS</strain>
    </source>
</reference>
<dbReference type="Proteomes" id="UP000003973">
    <property type="component" value="Unassembled WGS sequence"/>
</dbReference>
<keyword evidence="3" id="KW-1185">Reference proteome</keyword>